<dbReference type="Gene3D" id="3.40.50.300">
    <property type="entry name" value="P-loop containing nucleotide triphosphate hydrolases"/>
    <property type="match status" value="1"/>
</dbReference>
<dbReference type="Proteomes" id="UP000490922">
    <property type="component" value="Unassembled WGS sequence"/>
</dbReference>
<proteinExistence type="inferred from homology"/>
<organism evidence="20 21">
    <name type="scientific">Flavobacterium luteum</name>
    <dbReference type="NCBI Taxonomy" id="2026654"/>
    <lineage>
        <taxon>Bacteria</taxon>
        <taxon>Pseudomonadati</taxon>
        <taxon>Bacteroidota</taxon>
        <taxon>Flavobacteriia</taxon>
        <taxon>Flavobacteriales</taxon>
        <taxon>Flavobacteriaceae</taxon>
        <taxon>Flavobacterium</taxon>
    </lineage>
</organism>
<dbReference type="GO" id="GO:0005886">
    <property type="term" value="C:plasma membrane"/>
    <property type="evidence" value="ECO:0007669"/>
    <property type="project" value="UniProtKB-SubCell"/>
</dbReference>
<dbReference type="SUPFAM" id="SSF52540">
    <property type="entry name" value="P-loop containing nucleoside triphosphate hydrolases"/>
    <property type="match status" value="1"/>
</dbReference>
<feature type="transmembrane region" description="Helical" evidence="16">
    <location>
        <begin position="506"/>
        <end position="526"/>
    </location>
</feature>
<keyword evidence="5" id="KW-1003">Cell membrane</keyword>
<evidence type="ECO:0000256" key="9">
    <source>
        <dbReference type="ARBA" id="ARBA00022741"/>
    </source>
</evidence>
<evidence type="ECO:0000313" key="21">
    <source>
        <dbReference type="Proteomes" id="UP000490922"/>
    </source>
</evidence>
<dbReference type="AlphaFoldDB" id="A0A7J5AE31"/>
<dbReference type="OrthoDB" id="9794577at2"/>
<evidence type="ECO:0000313" key="20">
    <source>
        <dbReference type="EMBL" id="KAB1155795.1"/>
    </source>
</evidence>
<evidence type="ECO:0000259" key="18">
    <source>
        <dbReference type="Pfam" id="PF13614"/>
    </source>
</evidence>
<evidence type="ECO:0000256" key="1">
    <source>
        <dbReference type="ARBA" id="ARBA00004429"/>
    </source>
</evidence>
<sequence length="793" mass="89823">MSKNKSKSNTEKEEEFYLKDILSKYIVHWKWFFVGIISFLIAAFLHLRYATPEYRASTTILVKDEKKGGMLSELSAFADIGLVGGLKSNVDNEIEILKSRTLVESTVKMLDLNISMFIQGKINDIETYKKAPIKLNFINRKNKFYESKMIFNFIDLKNGKFQLESNLDYNDTSTILSNKKEFLYGEIIHTENGDLIINRFIREKNKKNNDGAAITIVVSPIDDVVDSFKNRIEVTSLSKTSSVVSVSITDPVIERAEIFLNNLIQIYNENAVSDKNLISEKTSEFIANRLKLITQELDGVEQDVEIFKKTNKLTNIETDAKLFLEGSSEYNKKILEAEIQSNVVYSLLEFMKNSTNSDLLPTNIVSGERDASELINSYNELILNRNRILKTATSLNPVVVKMDQDIQSLKSTVTSSLKRLQTNLAIQKRDLKAKEGSFNSKIGKIPVQERQFRVIARQQKVKEELYLYLLQKREETAISLSATEPNARVVDLAKALKEPVSPKKNVIYFAAFLLGLFIPFAVIYVNDLLDNKIKSRLDLEGKTNIPFIGDIPTSDSPLEIMRPDSRSSSAEALRIIRSNLDFMVNKDAENSAKTIFVTSTIPQEGKTFVSANLAATFALSGDKVLLIEMDIRCPRLGKYLNIQEKGVTNYLSSKDLKLEDLIAKQEGYDDFHVLSAGNIPPNPAELLMNKKVDSFFEYLKTKYDYIIVDTAPVSVVADTILIAKQADCFVYVFRANFLGKRMLSIPNRLCKEGKLPNMCLLLNDTNPKAGNGFGYGYGNKSLKKHWYQNFLNF</sequence>
<keyword evidence="13 16" id="KW-0472">Membrane</keyword>
<evidence type="ECO:0000256" key="16">
    <source>
        <dbReference type="SAM" id="Phobius"/>
    </source>
</evidence>
<dbReference type="Pfam" id="PF02706">
    <property type="entry name" value="Wzz"/>
    <property type="match status" value="1"/>
</dbReference>
<keyword evidence="8 16" id="KW-0812">Transmembrane</keyword>
<evidence type="ECO:0000259" key="19">
    <source>
        <dbReference type="Pfam" id="PF13807"/>
    </source>
</evidence>
<evidence type="ECO:0000256" key="5">
    <source>
        <dbReference type="ARBA" id="ARBA00022475"/>
    </source>
</evidence>
<evidence type="ECO:0000256" key="11">
    <source>
        <dbReference type="ARBA" id="ARBA00022840"/>
    </source>
</evidence>
<comment type="catalytic activity">
    <reaction evidence="15">
        <text>L-tyrosyl-[protein] + ATP = O-phospho-L-tyrosyl-[protein] + ADP + H(+)</text>
        <dbReference type="Rhea" id="RHEA:10596"/>
        <dbReference type="Rhea" id="RHEA-COMP:10136"/>
        <dbReference type="Rhea" id="RHEA-COMP:20101"/>
        <dbReference type="ChEBI" id="CHEBI:15378"/>
        <dbReference type="ChEBI" id="CHEBI:30616"/>
        <dbReference type="ChEBI" id="CHEBI:46858"/>
        <dbReference type="ChEBI" id="CHEBI:61978"/>
        <dbReference type="ChEBI" id="CHEBI:456216"/>
        <dbReference type="EC" id="2.7.10.2"/>
    </reaction>
</comment>
<dbReference type="PANTHER" id="PTHR32309">
    <property type="entry name" value="TYROSINE-PROTEIN KINASE"/>
    <property type="match status" value="1"/>
</dbReference>
<keyword evidence="21" id="KW-1185">Reference proteome</keyword>
<reference evidence="20 21" key="1">
    <citation type="submission" date="2019-09" db="EMBL/GenBank/DDBJ databases">
        <title>Flavobacterium sp. nov., isolated from glacier ice.</title>
        <authorList>
            <person name="Liu Q."/>
        </authorList>
    </citation>
    <scope>NUCLEOTIDE SEQUENCE [LARGE SCALE GENOMIC DNA]</scope>
    <source>
        <strain evidence="20 21">NBRC 112527</strain>
    </source>
</reference>
<comment type="caution">
    <text evidence="20">The sequence shown here is derived from an EMBL/GenBank/DDBJ whole genome shotgun (WGS) entry which is preliminary data.</text>
</comment>
<keyword evidence="7 20" id="KW-0808">Transferase</keyword>
<dbReference type="InterPro" id="IPR003856">
    <property type="entry name" value="LPS_length_determ_N"/>
</dbReference>
<dbReference type="GO" id="GO:0004715">
    <property type="term" value="F:non-membrane spanning protein tyrosine kinase activity"/>
    <property type="evidence" value="ECO:0007669"/>
    <property type="project" value="UniProtKB-EC"/>
</dbReference>
<dbReference type="RefSeq" id="WP_151107614.1">
    <property type="nucleotide sequence ID" value="NZ_WAEM01000004.1"/>
</dbReference>
<keyword evidence="9" id="KW-0547">Nucleotide-binding</keyword>
<evidence type="ECO:0000256" key="12">
    <source>
        <dbReference type="ARBA" id="ARBA00022989"/>
    </source>
</evidence>
<comment type="similarity">
    <text evidence="3">Belongs to the etk/wzc family.</text>
</comment>
<name>A0A7J5AE31_9FLAO</name>
<keyword evidence="10 20" id="KW-0418">Kinase</keyword>
<comment type="similarity">
    <text evidence="2">Belongs to the CpsD/CapB family.</text>
</comment>
<feature type="domain" description="AAA" evidence="18">
    <location>
        <begin position="605"/>
        <end position="723"/>
    </location>
</feature>
<keyword evidence="12 16" id="KW-1133">Transmembrane helix</keyword>
<evidence type="ECO:0000256" key="10">
    <source>
        <dbReference type="ARBA" id="ARBA00022777"/>
    </source>
</evidence>
<dbReference type="InterPro" id="IPR025669">
    <property type="entry name" value="AAA_dom"/>
</dbReference>
<dbReference type="EMBL" id="WAEM01000004">
    <property type="protein sequence ID" value="KAB1155795.1"/>
    <property type="molecule type" value="Genomic_DNA"/>
</dbReference>
<dbReference type="EC" id="2.7.10.2" evidence="4"/>
<evidence type="ECO:0000256" key="15">
    <source>
        <dbReference type="ARBA" id="ARBA00051245"/>
    </source>
</evidence>
<keyword evidence="11" id="KW-0067">ATP-binding</keyword>
<dbReference type="InterPro" id="IPR005702">
    <property type="entry name" value="Wzc-like_C"/>
</dbReference>
<dbReference type="InterPro" id="IPR027417">
    <property type="entry name" value="P-loop_NTPase"/>
</dbReference>
<evidence type="ECO:0000256" key="6">
    <source>
        <dbReference type="ARBA" id="ARBA00022519"/>
    </source>
</evidence>
<evidence type="ECO:0000256" key="14">
    <source>
        <dbReference type="ARBA" id="ARBA00023137"/>
    </source>
</evidence>
<keyword evidence="6" id="KW-0997">Cell inner membrane</keyword>
<evidence type="ECO:0000259" key="17">
    <source>
        <dbReference type="Pfam" id="PF02706"/>
    </source>
</evidence>
<protein>
    <recommendedName>
        <fullName evidence="4">non-specific protein-tyrosine kinase</fullName>
        <ecNumber evidence="4">2.7.10.2</ecNumber>
    </recommendedName>
</protein>
<gene>
    <name evidence="20" type="ORF">F6464_09740</name>
</gene>
<dbReference type="InterPro" id="IPR050445">
    <property type="entry name" value="Bact_polysacc_biosynth/exp"/>
</dbReference>
<evidence type="ECO:0000256" key="8">
    <source>
        <dbReference type="ARBA" id="ARBA00022692"/>
    </source>
</evidence>
<dbReference type="NCBIfam" id="TIGR01007">
    <property type="entry name" value="eps_fam"/>
    <property type="match status" value="1"/>
</dbReference>
<dbReference type="PANTHER" id="PTHR32309:SF13">
    <property type="entry name" value="FERRIC ENTEROBACTIN TRANSPORT PROTEIN FEPE"/>
    <property type="match status" value="1"/>
</dbReference>
<feature type="transmembrane region" description="Helical" evidence="16">
    <location>
        <begin position="31"/>
        <end position="49"/>
    </location>
</feature>
<keyword evidence="14" id="KW-0829">Tyrosine-protein kinase</keyword>
<dbReference type="InterPro" id="IPR032807">
    <property type="entry name" value="GNVR"/>
</dbReference>
<evidence type="ECO:0000256" key="13">
    <source>
        <dbReference type="ARBA" id="ARBA00023136"/>
    </source>
</evidence>
<dbReference type="Pfam" id="PF13807">
    <property type="entry name" value="GNVR"/>
    <property type="match status" value="1"/>
</dbReference>
<evidence type="ECO:0000256" key="2">
    <source>
        <dbReference type="ARBA" id="ARBA00007316"/>
    </source>
</evidence>
<evidence type="ECO:0000256" key="7">
    <source>
        <dbReference type="ARBA" id="ARBA00022679"/>
    </source>
</evidence>
<evidence type="ECO:0000256" key="3">
    <source>
        <dbReference type="ARBA" id="ARBA00008883"/>
    </source>
</evidence>
<feature type="domain" description="Tyrosine-protein kinase G-rich" evidence="19">
    <location>
        <begin position="456"/>
        <end position="525"/>
    </location>
</feature>
<dbReference type="Pfam" id="PF13614">
    <property type="entry name" value="AAA_31"/>
    <property type="match status" value="1"/>
</dbReference>
<dbReference type="CDD" id="cd05387">
    <property type="entry name" value="BY-kinase"/>
    <property type="match status" value="1"/>
</dbReference>
<feature type="domain" description="Polysaccharide chain length determinant N-terminal" evidence="17">
    <location>
        <begin position="15"/>
        <end position="108"/>
    </location>
</feature>
<accession>A0A7J5AE31</accession>
<dbReference type="GO" id="GO:0005524">
    <property type="term" value="F:ATP binding"/>
    <property type="evidence" value="ECO:0007669"/>
    <property type="project" value="UniProtKB-KW"/>
</dbReference>
<evidence type="ECO:0000256" key="4">
    <source>
        <dbReference type="ARBA" id="ARBA00011903"/>
    </source>
</evidence>
<comment type="subcellular location">
    <subcellularLocation>
        <location evidence="1">Cell inner membrane</location>
        <topology evidence="1">Multi-pass membrane protein</topology>
    </subcellularLocation>
</comment>